<proteinExistence type="predicted"/>
<gene>
    <name evidence="2" type="ORF">GGQ59_000733</name>
</gene>
<evidence type="ECO:0000313" key="2">
    <source>
        <dbReference type="EMBL" id="MBB4658233.1"/>
    </source>
</evidence>
<sequence>MDKKTGGKKPSKPEISKKPEAGKAGTQPKTGDKPRGKR</sequence>
<protein>
    <submittedName>
        <fullName evidence="2">Uncharacterized protein</fullName>
    </submittedName>
</protein>
<name>A0A840I1S6_9PROT</name>
<keyword evidence="3" id="KW-1185">Reference proteome</keyword>
<dbReference type="EMBL" id="JACHOB010000001">
    <property type="protein sequence ID" value="MBB4658233.1"/>
    <property type="molecule type" value="Genomic_DNA"/>
</dbReference>
<accession>A0A840I1S6</accession>
<dbReference type="Proteomes" id="UP000563524">
    <property type="component" value="Unassembled WGS sequence"/>
</dbReference>
<reference evidence="2 3" key="1">
    <citation type="submission" date="2020-08" db="EMBL/GenBank/DDBJ databases">
        <title>Genomic Encyclopedia of Type Strains, Phase IV (KMG-IV): sequencing the most valuable type-strain genomes for metagenomic binning, comparative biology and taxonomic classification.</title>
        <authorList>
            <person name="Goeker M."/>
        </authorList>
    </citation>
    <scope>NUCLEOTIDE SEQUENCE [LARGE SCALE GENOMIC DNA]</scope>
    <source>
        <strain evidence="2 3">DSM 102850</strain>
    </source>
</reference>
<organism evidence="2 3">
    <name type="scientific">Parvularcula dongshanensis</name>
    <dbReference type="NCBI Taxonomy" id="1173995"/>
    <lineage>
        <taxon>Bacteria</taxon>
        <taxon>Pseudomonadati</taxon>
        <taxon>Pseudomonadota</taxon>
        <taxon>Alphaproteobacteria</taxon>
        <taxon>Parvularculales</taxon>
        <taxon>Parvularculaceae</taxon>
        <taxon>Parvularcula</taxon>
    </lineage>
</organism>
<feature type="compositionally biased region" description="Basic and acidic residues" evidence="1">
    <location>
        <begin position="1"/>
        <end position="21"/>
    </location>
</feature>
<dbReference type="AlphaFoldDB" id="A0A840I1S6"/>
<feature type="region of interest" description="Disordered" evidence="1">
    <location>
        <begin position="1"/>
        <end position="38"/>
    </location>
</feature>
<evidence type="ECO:0000256" key="1">
    <source>
        <dbReference type="SAM" id="MobiDB-lite"/>
    </source>
</evidence>
<comment type="caution">
    <text evidence="2">The sequence shown here is derived from an EMBL/GenBank/DDBJ whole genome shotgun (WGS) entry which is preliminary data.</text>
</comment>
<evidence type="ECO:0000313" key="3">
    <source>
        <dbReference type="Proteomes" id="UP000563524"/>
    </source>
</evidence>